<evidence type="ECO:0000313" key="2">
    <source>
        <dbReference type="EMBL" id="GLR27261.1"/>
    </source>
</evidence>
<organism evidence="2 3">
    <name type="scientific">Limnobacter litoralis</name>
    <dbReference type="NCBI Taxonomy" id="481366"/>
    <lineage>
        <taxon>Bacteria</taxon>
        <taxon>Pseudomonadati</taxon>
        <taxon>Pseudomonadota</taxon>
        <taxon>Betaproteobacteria</taxon>
        <taxon>Burkholderiales</taxon>
        <taxon>Burkholderiaceae</taxon>
        <taxon>Limnobacter</taxon>
    </lineage>
</organism>
<comment type="caution">
    <text evidence="2">The sequence shown here is derived from an EMBL/GenBank/DDBJ whole genome shotgun (WGS) entry which is preliminary data.</text>
</comment>
<evidence type="ECO:0000313" key="3">
    <source>
        <dbReference type="Proteomes" id="UP001156664"/>
    </source>
</evidence>
<dbReference type="Proteomes" id="UP001156664">
    <property type="component" value="Unassembled WGS sequence"/>
</dbReference>
<gene>
    <name evidence="2" type="ORF">GCM10007875_23520</name>
</gene>
<sequence length="349" mass="39747">MTKPDTQPDLFPPTSDHQMSSPIIPERIRRLAEAARLKAEAGEVKEIEPAAMAESTEDNALMRIGGRLRRSNLRDLENPNGDLFVADLLDYALKDDGASMEAPIFSLATKPDLRVWKWVSKDGNKSLEVTPSVKGRATQHDKDILIFLVSQMTEGLNLDRPDAKSRTIRFCVYDYLIKTNKSTGGKEYKRLEESLERLSGTRIKTDIRTGGERIKESFGILDSWRIVEKAPNKSVMVAVEVTLSKWLYNAIQAFEVLTIDAAYFHLRKPLEKRLYEIARKHVGKQSGWKIGLELLREKCGSQAELREFRRMIKDIAKDNALPNFIFTVDERDTVTFLPKEKNRLLGLLN</sequence>
<dbReference type="InterPro" id="IPR018777">
    <property type="entry name" value="Replication_initiator_prot_A"/>
</dbReference>
<evidence type="ECO:0000256" key="1">
    <source>
        <dbReference type="SAM" id="MobiDB-lite"/>
    </source>
</evidence>
<feature type="region of interest" description="Disordered" evidence="1">
    <location>
        <begin position="1"/>
        <end position="22"/>
    </location>
</feature>
<proteinExistence type="predicted"/>
<accession>A0ABQ5YUW3</accession>
<dbReference type="Pfam" id="PF10134">
    <property type="entry name" value="RPA"/>
    <property type="match status" value="1"/>
</dbReference>
<name>A0ABQ5YUW3_9BURK</name>
<protein>
    <submittedName>
        <fullName evidence="2">Uncharacterized protein</fullName>
    </submittedName>
</protein>
<dbReference type="EMBL" id="BSOJ01000029">
    <property type="protein sequence ID" value="GLR27261.1"/>
    <property type="molecule type" value="Genomic_DNA"/>
</dbReference>
<reference evidence="3" key="1">
    <citation type="journal article" date="2019" name="Int. J. Syst. Evol. Microbiol.">
        <title>The Global Catalogue of Microorganisms (GCM) 10K type strain sequencing project: providing services to taxonomists for standard genome sequencing and annotation.</title>
        <authorList>
            <consortium name="The Broad Institute Genomics Platform"/>
            <consortium name="The Broad Institute Genome Sequencing Center for Infectious Disease"/>
            <person name="Wu L."/>
            <person name="Ma J."/>
        </authorList>
    </citation>
    <scope>NUCLEOTIDE SEQUENCE [LARGE SCALE GENOMIC DNA]</scope>
    <source>
        <strain evidence="3">NBRC 105857</strain>
    </source>
</reference>
<keyword evidence="3" id="KW-1185">Reference proteome</keyword>